<comment type="caution">
    <text evidence="12">Lacks conserved residue(s) required for the propagation of feature annotation.</text>
</comment>
<feature type="transmembrane region" description="Helical" evidence="12">
    <location>
        <begin position="273"/>
        <end position="294"/>
    </location>
</feature>
<comment type="function">
    <text evidence="12">Mannosyltransferase involved in glycosylphosphatidylinositol-anchor biosynthesis.</text>
</comment>
<keyword evidence="9 12" id="KW-0256">Endoplasmic reticulum</keyword>
<dbReference type="EMBL" id="LWDP01000008">
    <property type="protein sequence ID" value="ORD94845.1"/>
    <property type="molecule type" value="Genomic_DNA"/>
</dbReference>
<evidence type="ECO:0000256" key="9">
    <source>
        <dbReference type="ARBA" id="ARBA00022824"/>
    </source>
</evidence>
<keyword evidence="10 12" id="KW-1133">Transmembrane helix</keyword>
<keyword evidence="7 12" id="KW-0808">Transferase</keyword>
<comment type="subcellular location">
    <subcellularLocation>
        <location evidence="1 12">Endoplasmic reticulum membrane</location>
        <topology evidence="1 12">Multi-pass membrane protein</topology>
    </subcellularLocation>
</comment>
<keyword evidence="6 12" id="KW-0328">Glycosyltransferase</keyword>
<feature type="transmembrane region" description="Helical" evidence="12">
    <location>
        <begin position="195"/>
        <end position="216"/>
    </location>
</feature>
<organism evidence="13 14">
    <name type="scientific">Enterospora canceri</name>
    <dbReference type="NCBI Taxonomy" id="1081671"/>
    <lineage>
        <taxon>Eukaryota</taxon>
        <taxon>Fungi</taxon>
        <taxon>Fungi incertae sedis</taxon>
        <taxon>Microsporidia</taxon>
        <taxon>Enterocytozoonidae</taxon>
        <taxon>Enterospora</taxon>
    </lineage>
</organism>
<evidence type="ECO:0000313" key="14">
    <source>
        <dbReference type="Proteomes" id="UP000192639"/>
    </source>
</evidence>
<feature type="transmembrane region" description="Helical" evidence="12">
    <location>
        <begin position="92"/>
        <end position="113"/>
    </location>
</feature>
<dbReference type="OrthoDB" id="10252502at2759"/>
<keyword evidence="11 12" id="KW-0472">Membrane</keyword>
<dbReference type="Proteomes" id="UP000192639">
    <property type="component" value="Unassembled WGS sequence"/>
</dbReference>
<dbReference type="EC" id="2.4.1.-" evidence="12"/>
<evidence type="ECO:0000256" key="4">
    <source>
        <dbReference type="ARBA" id="ARBA00013795"/>
    </source>
</evidence>
<comment type="similarity">
    <text evidence="3 12">Belongs to the PIGV family.</text>
</comment>
<keyword evidence="8 12" id="KW-0812">Transmembrane</keyword>
<dbReference type="GO" id="GO:0005789">
    <property type="term" value="C:endoplasmic reticulum membrane"/>
    <property type="evidence" value="ECO:0007669"/>
    <property type="project" value="UniProtKB-SubCell"/>
</dbReference>
<evidence type="ECO:0000256" key="1">
    <source>
        <dbReference type="ARBA" id="ARBA00004477"/>
    </source>
</evidence>
<evidence type="ECO:0000256" key="7">
    <source>
        <dbReference type="ARBA" id="ARBA00022679"/>
    </source>
</evidence>
<gene>
    <name evidence="13" type="ORF">ECANGB1_2783</name>
</gene>
<dbReference type="InterPro" id="IPR007315">
    <property type="entry name" value="PIG-V/Gpi18"/>
</dbReference>
<feature type="transmembrane region" description="Helical" evidence="12">
    <location>
        <begin position="134"/>
        <end position="161"/>
    </location>
</feature>
<dbReference type="GO" id="GO:0006506">
    <property type="term" value="P:GPI anchor biosynthetic process"/>
    <property type="evidence" value="ECO:0007669"/>
    <property type="project" value="UniProtKB-UniPathway"/>
</dbReference>
<comment type="caution">
    <text evidence="13">The sequence shown here is derived from an EMBL/GenBank/DDBJ whole genome shotgun (WGS) entry which is preliminary data.</text>
</comment>
<evidence type="ECO:0000256" key="11">
    <source>
        <dbReference type="ARBA" id="ARBA00023136"/>
    </source>
</evidence>
<dbReference type="UniPathway" id="UPA00196"/>
<protein>
    <recommendedName>
        <fullName evidence="4 12">GPI mannosyltransferase 2</fullName>
        <ecNumber evidence="12">2.4.1.-</ecNumber>
    </recommendedName>
</protein>
<dbReference type="VEuPathDB" id="MicrosporidiaDB:ECANGB1_2783"/>
<reference evidence="13 14" key="1">
    <citation type="journal article" date="2017" name="Environ. Microbiol.">
        <title>Decay of the glycolytic pathway and adaptation to intranuclear parasitism within Enterocytozoonidae microsporidia.</title>
        <authorList>
            <person name="Wiredu Boakye D."/>
            <person name="Jaroenlak P."/>
            <person name="Prachumwat A."/>
            <person name="Williams T.A."/>
            <person name="Bateman K.S."/>
            <person name="Itsathitphaisarn O."/>
            <person name="Sritunyalucksana K."/>
            <person name="Paszkiewicz K.H."/>
            <person name="Moore K.A."/>
            <person name="Stentiford G.D."/>
            <person name="Williams B.A."/>
        </authorList>
    </citation>
    <scope>NUCLEOTIDE SEQUENCE [LARGE SCALE GENOMIC DNA]</scope>
    <source>
        <strain evidence="13 14">GB1</strain>
    </source>
</reference>
<dbReference type="PANTHER" id="PTHR12468">
    <property type="entry name" value="GPI MANNOSYLTRANSFERASE 2"/>
    <property type="match status" value="1"/>
</dbReference>
<evidence type="ECO:0000256" key="3">
    <source>
        <dbReference type="ARBA" id="ARBA00008698"/>
    </source>
</evidence>
<proteinExistence type="inferred from homology"/>
<comment type="pathway">
    <text evidence="2 12">Glycolipid biosynthesis; glycosylphosphatidylinositol-anchor biosynthesis.</text>
</comment>
<evidence type="ECO:0000256" key="8">
    <source>
        <dbReference type="ARBA" id="ARBA00022692"/>
    </source>
</evidence>
<feature type="transmembrane region" description="Helical" evidence="12">
    <location>
        <begin position="249"/>
        <end position="267"/>
    </location>
</feature>
<feature type="transmembrane region" description="Helical" evidence="12">
    <location>
        <begin position="315"/>
        <end position="335"/>
    </location>
</feature>
<name>A0A1Y1S8U2_9MICR</name>
<keyword evidence="14" id="KW-1185">Reference proteome</keyword>
<dbReference type="GO" id="GO:0000009">
    <property type="term" value="F:alpha-1,6-mannosyltransferase activity"/>
    <property type="evidence" value="ECO:0007669"/>
    <property type="project" value="InterPro"/>
</dbReference>
<evidence type="ECO:0000256" key="10">
    <source>
        <dbReference type="ARBA" id="ARBA00022989"/>
    </source>
</evidence>
<evidence type="ECO:0000256" key="6">
    <source>
        <dbReference type="ARBA" id="ARBA00022676"/>
    </source>
</evidence>
<dbReference type="Pfam" id="PF04188">
    <property type="entry name" value="Mannosyl_trans2"/>
    <property type="match status" value="2"/>
</dbReference>
<dbReference type="AlphaFoldDB" id="A0A1Y1S8U2"/>
<dbReference type="PANTHER" id="PTHR12468:SF2">
    <property type="entry name" value="GPI MANNOSYLTRANSFERASE 2"/>
    <property type="match status" value="1"/>
</dbReference>
<dbReference type="GO" id="GO:0031501">
    <property type="term" value="C:mannosyltransferase complex"/>
    <property type="evidence" value="ECO:0007669"/>
    <property type="project" value="TreeGrafter"/>
</dbReference>
<evidence type="ECO:0000256" key="2">
    <source>
        <dbReference type="ARBA" id="ARBA00004687"/>
    </source>
</evidence>
<evidence type="ECO:0000256" key="5">
    <source>
        <dbReference type="ARBA" id="ARBA00022502"/>
    </source>
</evidence>
<evidence type="ECO:0000256" key="12">
    <source>
        <dbReference type="RuleBase" id="RU363112"/>
    </source>
</evidence>
<sequence>MSSINRKILKIFCITQISLFGLSYLTRMTVQRFDKAESASPLKHLISWDAMHFEQIQEHGYFYEHSMAFFPLHMKIASIVSCYIFNKTVVSIVLNNVYFLISALLIYKIVLILHKPDENKHKTSIFALKTATYFLLNSASVIYSTIYTESLFTLLFLLGFYNYLNGSSVHSACLFSLSTLCRSNGIAFVCFLKPYWIIPFMVPFGIYQLFCILLYWKNNCNFTIIIPYNFIQKTYWNQGFLKFYTLQQLPNIIIGLPSLLLASYSLHSFKFNRLSALLMFKLLMTVTTIHWNMAGRFLAFHPHIHMCMAKISNRYVIYAFLTLRLLYIIMFSAYYPPA</sequence>
<evidence type="ECO:0000313" key="13">
    <source>
        <dbReference type="EMBL" id="ORD94845.1"/>
    </source>
</evidence>
<keyword evidence="5 12" id="KW-0337">GPI-anchor biosynthesis</keyword>
<accession>A0A1Y1S8U2</accession>
<dbReference type="GO" id="GO:0004376">
    <property type="term" value="F:GPI mannosyltransferase activity"/>
    <property type="evidence" value="ECO:0007669"/>
    <property type="project" value="InterPro"/>
</dbReference>